<sequence length="209" mass="22374">MCCNMAQLVISQCLHGHSDLAVSASLRTQIFSLIRCTVGCPRPIPIDAGDAAVLLMIDPNMSPQHHPHAQHTSTFKTDHSQASRLPASPFDLQYCSAAVLSPLRVLLTNARASKNLPSWLDGAAALLQLSGFVSPDVQRGKPLKLLPADPSCISTVGSLRALGRAGLPFASVESCFANRHCQSLVSSISVFVSVFVPIYYVARLSQALR</sequence>
<dbReference type="Proteomes" id="UP000738349">
    <property type="component" value="Unassembled WGS sequence"/>
</dbReference>
<protein>
    <submittedName>
        <fullName evidence="2">Uncharacterized protein</fullName>
    </submittedName>
</protein>
<dbReference type="AlphaFoldDB" id="A0A9P9J8Y3"/>
<evidence type="ECO:0000313" key="3">
    <source>
        <dbReference type="Proteomes" id="UP000738349"/>
    </source>
</evidence>
<gene>
    <name evidence="2" type="ORF">EDB81DRAFT_470600</name>
</gene>
<reference evidence="2" key="1">
    <citation type="journal article" date="2021" name="Nat. Commun.">
        <title>Genetic determinants of endophytism in the Arabidopsis root mycobiome.</title>
        <authorList>
            <person name="Mesny F."/>
            <person name="Miyauchi S."/>
            <person name="Thiergart T."/>
            <person name="Pickel B."/>
            <person name="Atanasova L."/>
            <person name="Karlsson M."/>
            <person name="Huettel B."/>
            <person name="Barry K.W."/>
            <person name="Haridas S."/>
            <person name="Chen C."/>
            <person name="Bauer D."/>
            <person name="Andreopoulos W."/>
            <person name="Pangilinan J."/>
            <person name="LaButti K."/>
            <person name="Riley R."/>
            <person name="Lipzen A."/>
            <person name="Clum A."/>
            <person name="Drula E."/>
            <person name="Henrissat B."/>
            <person name="Kohler A."/>
            <person name="Grigoriev I.V."/>
            <person name="Martin F.M."/>
            <person name="Hacquard S."/>
        </authorList>
    </citation>
    <scope>NUCLEOTIDE SEQUENCE</scope>
    <source>
        <strain evidence="2">MPI-CAGE-AT-0147</strain>
    </source>
</reference>
<evidence type="ECO:0000256" key="1">
    <source>
        <dbReference type="SAM" id="MobiDB-lite"/>
    </source>
</evidence>
<dbReference type="EMBL" id="JAGMUV010000007">
    <property type="protein sequence ID" value="KAH7148656.1"/>
    <property type="molecule type" value="Genomic_DNA"/>
</dbReference>
<organism evidence="2 3">
    <name type="scientific">Dactylonectria macrodidyma</name>
    <dbReference type="NCBI Taxonomy" id="307937"/>
    <lineage>
        <taxon>Eukaryota</taxon>
        <taxon>Fungi</taxon>
        <taxon>Dikarya</taxon>
        <taxon>Ascomycota</taxon>
        <taxon>Pezizomycotina</taxon>
        <taxon>Sordariomycetes</taxon>
        <taxon>Hypocreomycetidae</taxon>
        <taxon>Hypocreales</taxon>
        <taxon>Nectriaceae</taxon>
        <taxon>Dactylonectria</taxon>
    </lineage>
</organism>
<evidence type="ECO:0000313" key="2">
    <source>
        <dbReference type="EMBL" id="KAH7148656.1"/>
    </source>
</evidence>
<name>A0A9P9J8Y3_9HYPO</name>
<accession>A0A9P9J8Y3</accession>
<proteinExistence type="predicted"/>
<feature type="region of interest" description="Disordered" evidence="1">
    <location>
        <begin position="63"/>
        <end position="82"/>
    </location>
</feature>
<keyword evidence="3" id="KW-1185">Reference proteome</keyword>
<comment type="caution">
    <text evidence="2">The sequence shown here is derived from an EMBL/GenBank/DDBJ whole genome shotgun (WGS) entry which is preliminary data.</text>
</comment>